<keyword evidence="2 7" id="KW-0808">Transferase</keyword>
<comment type="caution">
    <text evidence="11">The sequence shown here is derived from an EMBL/GenBank/DDBJ whole genome shotgun (WGS) entry which is preliminary data.</text>
</comment>
<evidence type="ECO:0000256" key="4">
    <source>
        <dbReference type="ARBA" id="ARBA00022842"/>
    </source>
</evidence>
<evidence type="ECO:0000256" key="5">
    <source>
        <dbReference type="ARBA" id="ARBA00023052"/>
    </source>
</evidence>
<comment type="function">
    <text evidence="7">Catalyzes the thiamine diphosphate-dependent decarboxylation of 2-oxoglutarate and the subsequent addition of the resulting succinic semialdehyde-thiamine pyrophosphate anion to isochorismate to yield 2-succinyl-5-enolpyruvyl-6-hydroxy-3-cyclohexene-1-carboxylate (SEPHCHC).</text>
</comment>
<dbReference type="Pfam" id="PF02775">
    <property type="entry name" value="TPP_enzyme_C"/>
    <property type="match status" value="1"/>
</dbReference>
<evidence type="ECO:0000256" key="2">
    <source>
        <dbReference type="ARBA" id="ARBA00022679"/>
    </source>
</evidence>
<comment type="cofactor">
    <cofactor evidence="7">
        <name>Mg(2+)</name>
        <dbReference type="ChEBI" id="CHEBI:18420"/>
    </cofactor>
    <cofactor evidence="7">
        <name>Mn(2+)</name>
        <dbReference type="ChEBI" id="CHEBI:29035"/>
    </cofactor>
</comment>
<evidence type="ECO:0000313" key="11">
    <source>
        <dbReference type="EMBL" id="MBO2008120.1"/>
    </source>
</evidence>
<dbReference type="Gene3D" id="3.40.50.970">
    <property type="match status" value="2"/>
</dbReference>
<dbReference type="InterPro" id="IPR029035">
    <property type="entry name" value="DHS-like_NAD/FAD-binding_dom"/>
</dbReference>
<evidence type="ECO:0000256" key="7">
    <source>
        <dbReference type="HAMAP-Rule" id="MF_01659"/>
    </source>
</evidence>
<dbReference type="EMBL" id="JAGETZ010000001">
    <property type="protein sequence ID" value="MBO2008120.1"/>
    <property type="molecule type" value="Genomic_DNA"/>
</dbReference>
<evidence type="ECO:0000259" key="10">
    <source>
        <dbReference type="Pfam" id="PF16582"/>
    </source>
</evidence>
<proteinExistence type="inferred from homology"/>
<dbReference type="PIRSF" id="PIRSF004983">
    <property type="entry name" value="MenD"/>
    <property type="match status" value="1"/>
</dbReference>
<keyword evidence="12" id="KW-1185">Reference proteome</keyword>
<dbReference type="CDD" id="cd07037">
    <property type="entry name" value="TPP_PYR_MenD"/>
    <property type="match status" value="1"/>
</dbReference>
<comment type="pathway">
    <text evidence="7">Quinol/quinone metabolism; 1,4-dihydroxy-2-naphthoate biosynthesis; 1,4-dihydroxy-2-naphthoate from chorismate: step 2/7.</text>
</comment>
<dbReference type="EC" id="2.2.1.9" evidence="7"/>
<dbReference type="SUPFAM" id="SSF52518">
    <property type="entry name" value="Thiamin diphosphate-binding fold (THDP-binding)"/>
    <property type="match status" value="2"/>
</dbReference>
<keyword evidence="6 7" id="KW-0464">Manganese</keyword>
<keyword evidence="1 7" id="KW-0474">Menaquinone biosynthesis</keyword>
<dbReference type="InterPro" id="IPR012001">
    <property type="entry name" value="Thiamin_PyroP_enz_TPP-bd_dom"/>
</dbReference>
<dbReference type="InterPro" id="IPR029061">
    <property type="entry name" value="THDP-binding"/>
</dbReference>
<evidence type="ECO:0000259" key="8">
    <source>
        <dbReference type="Pfam" id="PF02775"/>
    </source>
</evidence>
<gene>
    <name evidence="7 11" type="primary">menD</name>
    <name evidence="11" type="ORF">J4E00_03600</name>
</gene>
<dbReference type="SUPFAM" id="SSF52467">
    <property type="entry name" value="DHS-like NAD/FAD-binding domain"/>
    <property type="match status" value="1"/>
</dbReference>
<keyword evidence="3 7" id="KW-0479">Metal-binding</keyword>
<comment type="cofactor">
    <cofactor evidence="7">
        <name>thiamine diphosphate</name>
        <dbReference type="ChEBI" id="CHEBI:58937"/>
    </cofactor>
    <text evidence="7">Binds 1 thiamine pyrophosphate per subunit.</text>
</comment>
<feature type="domain" description="Thiamine pyrophosphate enzyme TPP-binding" evidence="8">
    <location>
        <begin position="447"/>
        <end position="562"/>
    </location>
</feature>
<evidence type="ECO:0000313" key="12">
    <source>
        <dbReference type="Proteomes" id="UP000664369"/>
    </source>
</evidence>
<dbReference type="Pfam" id="PF16582">
    <property type="entry name" value="TPP_enzyme_M_2"/>
    <property type="match status" value="1"/>
</dbReference>
<evidence type="ECO:0000256" key="1">
    <source>
        <dbReference type="ARBA" id="ARBA00022428"/>
    </source>
</evidence>
<evidence type="ECO:0000259" key="9">
    <source>
        <dbReference type="Pfam" id="PF02776"/>
    </source>
</evidence>
<comment type="pathway">
    <text evidence="7">Quinol/quinone metabolism; menaquinone biosynthesis.</text>
</comment>
<accession>A0ABS3QA43</accession>
<evidence type="ECO:0000256" key="3">
    <source>
        <dbReference type="ARBA" id="ARBA00022723"/>
    </source>
</evidence>
<keyword evidence="4 7" id="KW-0460">Magnesium</keyword>
<dbReference type="PANTHER" id="PTHR42916:SF1">
    <property type="entry name" value="PROTEIN PHYLLO, CHLOROPLASTIC"/>
    <property type="match status" value="1"/>
</dbReference>
<comment type="catalytic activity">
    <reaction evidence="7">
        <text>isochorismate + 2-oxoglutarate + H(+) = 5-enolpyruvoyl-6-hydroxy-2-succinyl-cyclohex-3-ene-1-carboxylate + CO2</text>
        <dbReference type="Rhea" id="RHEA:25593"/>
        <dbReference type="ChEBI" id="CHEBI:15378"/>
        <dbReference type="ChEBI" id="CHEBI:16526"/>
        <dbReference type="ChEBI" id="CHEBI:16810"/>
        <dbReference type="ChEBI" id="CHEBI:29780"/>
        <dbReference type="ChEBI" id="CHEBI:58818"/>
        <dbReference type="EC" id="2.2.1.9"/>
    </reaction>
</comment>
<dbReference type="InterPro" id="IPR011766">
    <property type="entry name" value="TPP_enzyme_TPP-bd"/>
</dbReference>
<evidence type="ECO:0000256" key="6">
    <source>
        <dbReference type="ARBA" id="ARBA00023211"/>
    </source>
</evidence>
<dbReference type="Proteomes" id="UP000664369">
    <property type="component" value="Unassembled WGS sequence"/>
</dbReference>
<comment type="subunit">
    <text evidence="7">Homodimer.</text>
</comment>
<dbReference type="GO" id="GO:0070204">
    <property type="term" value="F:2-succinyl-5-enolpyruvyl-6-hydroxy-3-cyclohexene-1-carboxylic-acid synthase activity"/>
    <property type="evidence" value="ECO:0007669"/>
    <property type="project" value="UniProtKB-EC"/>
</dbReference>
<name>A0ABS3QA43_9BACT</name>
<dbReference type="RefSeq" id="WP_208173637.1">
    <property type="nucleotide sequence ID" value="NZ_JAGETZ010000001.1"/>
</dbReference>
<feature type="domain" description="Thiamine pyrophosphate enzyme N-terminal TPP-binding" evidence="9">
    <location>
        <begin position="6"/>
        <end position="107"/>
    </location>
</feature>
<dbReference type="CDD" id="cd02009">
    <property type="entry name" value="TPP_SHCHC_synthase"/>
    <property type="match status" value="1"/>
</dbReference>
<dbReference type="Pfam" id="PF02776">
    <property type="entry name" value="TPP_enzyme_N"/>
    <property type="match status" value="1"/>
</dbReference>
<organism evidence="11 12">
    <name type="scientific">Hymenobacter negativus</name>
    <dbReference type="NCBI Taxonomy" id="2795026"/>
    <lineage>
        <taxon>Bacteria</taxon>
        <taxon>Pseudomonadati</taxon>
        <taxon>Bacteroidota</taxon>
        <taxon>Cytophagia</taxon>
        <taxon>Cytophagales</taxon>
        <taxon>Hymenobacteraceae</taxon>
        <taxon>Hymenobacter</taxon>
    </lineage>
</organism>
<keyword evidence="5 7" id="KW-0786">Thiamine pyrophosphate</keyword>
<dbReference type="PANTHER" id="PTHR42916">
    <property type="entry name" value="2-SUCCINYL-5-ENOLPYRUVYL-6-HYDROXY-3-CYCLOHEXENE-1-CARBOXYLATE SYNTHASE"/>
    <property type="match status" value="1"/>
</dbReference>
<dbReference type="Gene3D" id="3.40.50.1220">
    <property type="entry name" value="TPP-binding domain"/>
    <property type="match status" value="1"/>
</dbReference>
<dbReference type="InterPro" id="IPR032264">
    <property type="entry name" value="MenD_middle"/>
</dbReference>
<protein>
    <recommendedName>
        <fullName evidence="7">2-succinyl-5-enolpyruvyl-6-hydroxy-3-cyclohexene-1-carboxylate synthase</fullName>
        <shortName evidence="7">SEPHCHC synthase</shortName>
        <ecNumber evidence="7">2.2.1.9</ecNumber>
    </recommendedName>
    <alternativeName>
        <fullName evidence="7">Menaquinone biosynthesis protein MenD</fullName>
    </alternativeName>
</protein>
<feature type="domain" description="Menaquinone biosynthesis protein MenD middle" evidence="10">
    <location>
        <begin position="270"/>
        <end position="407"/>
    </location>
</feature>
<sequence>MQAVYNIAEICARHGITDVVLSPGSRSAPLTLAFARHPELTVRVVPDERAAAFIGLGIAQAQRRAVALVCTSGTAGLNYAPAVAEAFFQHIPLVIFTADRPPEWIDQLDGQTIRQRNLYGAHAKGEFEFPVDTTHADAKWHSARIVNEAINLAQAAPAGPVQVNVPLREPFYPKAGEGIGYEKDVKITREAPMPSSSIDADVYQELKQAKRMLLVVGQQPANARVTAAVLRFAEVFGVPVVSDSIANIASPIPIREGGSGAYYPDASSLLASAGQLMTHQDVFLAGMPAAVKQDLQPDLLITFGQSLISKSLKLFLRDAAPSQHWHIQATGPVADTFRSLTKIIRCEPEQFFSRWAPAQLPARETLQPWQQAEAGATTFLNSFFNSEAVFNEFSVFRVALAALQPQTALHLANSMAVRYANILGIPQGRQIEVFANRGTSGIDGCNSTAVGAALAQPGRPVVLMTGDVAFFYDRNAFWHNYPTPNLRVVLFNNHGGGIFRIIDGPRQQPELDEFFETRQLLTAENTARDFNLRYFPVSSYAELEAALPVFFAAETGAAILEVFTDSKTNAAFFEEYRAAVKHAFS</sequence>
<dbReference type="HAMAP" id="MF_01659">
    <property type="entry name" value="MenD"/>
    <property type="match status" value="1"/>
</dbReference>
<dbReference type="NCBIfam" id="TIGR00173">
    <property type="entry name" value="menD"/>
    <property type="match status" value="1"/>
</dbReference>
<reference evidence="11 12" key="1">
    <citation type="submission" date="2021-03" db="EMBL/GenBank/DDBJ databases">
        <authorList>
            <person name="Kim M.K."/>
        </authorList>
    </citation>
    <scope>NUCLEOTIDE SEQUENCE [LARGE SCALE GENOMIC DNA]</scope>
    <source>
        <strain evidence="11 12">BT442</strain>
    </source>
</reference>
<dbReference type="InterPro" id="IPR004433">
    <property type="entry name" value="MenaQ_synth_MenD"/>
</dbReference>
<comment type="similarity">
    <text evidence="7">Belongs to the TPP enzyme family. MenD subfamily.</text>
</comment>